<reference evidence="2" key="1">
    <citation type="submission" date="2015-11" db="EMBL/GenBank/DDBJ databases">
        <title>De novo transcriptome assembly of four potential Pierce s Disease insect vectors from Arizona vineyards.</title>
        <authorList>
            <person name="Tassone E.E."/>
        </authorList>
    </citation>
    <scope>NUCLEOTIDE SEQUENCE</scope>
</reference>
<gene>
    <name evidence="2" type="ORF">g.44330</name>
</gene>
<keyword evidence="1" id="KW-0472">Membrane</keyword>
<proteinExistence type="predicted"/>
<organism evidence="2">
    <name type="scientific">Graphocephala atropunctata</name>
    <dbReference type="NCBI Taxonomy" id="36148"/>
    <lineage>
        <taxon>Eukaryota</taxon>
        <taxon>Metazoa</taxon>
        <taxon>Ecdysozoa</taxon>
        <taxon>Arthropoda</taxon>
        <taxon>Hexapoda</taxon>
        <taxon>Insecta</taxon>
        <taxon>Pterygota</taxon>
        <taxon>Neoptera</taxon>
        <taxon>Paraneoptera</taxon>
        <taxon>Hemiptera</taxon>
        <taxon>Auchenorrhyncha</taxon>
        <taxon>Membracoidea</taxon>
        <taxon>Cicadellidae</taxon>
        <taxon>Cicadellinae</taxon>
        <taxon>Cicadellini</taxon>
        <taxon>Graphocephala</taxon>
    </lineage>
</organism>
<protein>
    <submittedName>
        <fullName evidence="2">Uncharacterized protein</fullName>
    </submittedName>
</protein>
<evidence type="ECO:0000313" key="2">
    <source>
        <dbReference type="EMBL" id="JAT17507.1"/>
    </source>
</evidence>
<dbReference type="EMBL" id="GEBQ01022470">
    <property type="protein sequence ID" value="JAT17507.1"/>
    <property type="molecule type" value="Transcribed_RNA"/>
</dbReference>
<keyword evidence="1" id="KW-1133">Transmembrane helix</keyword>
<evidence type="ECO:0000256" key="1">
    <source>
        <dbReference type="SAM" id="Phobius"/>
    </source>
</evidence>
<feature type="transmembrane region" description="Helical" evidence="1">
    <location>
        <begin position="20"/>
        <end position="38"/>
    </location>
</feature>
<sequence length="121" mass="14105">MALKSKMVVASSSKRFKSFLFGILFASVTWSISLYLYWRLTHSTSDHSSTNKPSSLNQGYFHNDIILPYENDEKKLQRSRSKYYSENKYKNSEALMNQLKPEIIKPRTEIDKGKDFPNIIS</sequence>
<keyword evidence="1" id="KW-0812">Transmembrane</keyword>
<accession>A0A1B6L1B4</accession>
<dbReference type="AlphaFoldDB" id="A0A1B6L1B4"/>
<name>A0A1B6L1B4_9HEMI</name>